<feature type="compositionally biased region" description="Low complexity" evidence="1">
    <location>
        <begin position="136"/>
        <end position="150"/>
    </location>
</feature>
<sequence length="282" mass="30732">MSWLNRFLDLGSFSPVGGVSDLPGNEQCSSDFDFQNSRMAGVECGRGQLPYTAKKASSNRGLTRNQKGSGGLTQDGPLVVGPGLECVAISSQGNVLGQVHKNISDITILSGGDHMSVDHNRQPNREPNRENIQVVSSLGEHSSSLSGNSNKTGTEAYEDNSSGGLGKMSDSTFLEQDTNEVQLPPKTPKKKGRKKCPAIKSHAMKTRNSSRSNDDTVKRGRSDKCWNLEVEITKVIEKGATLGVNFINLREENEAGWSVPVEEEEIERLRAEWNLEEEITKA</sequence>
<organism evidence="2 3">
    <name type="scientific">Acer saccharum</name>
    <name type="common">Sugar maple</name>
    <dbReference type="NCBI Taxonomy" id="4024"/>
    <lineage>
        <taxon>Eukaryota</taxon>
        <taxon>Viridiplantae</taxon>
        <taxon>Streptophyta</taxon>
        <taxon>Embryophyta</taxon>
        <taxon>Tracheophyta</taxon>
        <taxon>Spermatophyta</taxon>
        <taxon>Magnoliopsida</taxon>
        <taxon>eudicotyledons</taxon>
        <taxon>Gunneridae</taxon>
        <taxon>Pentapetalae</taxon>
        <taxon>rosids</taxon>
        <taxon>malvids</taxon>
        <taxon>Sapindales</taxon>
        <taxon>Sapindaceae</taxon>
        <taxon>Hippocastanoideae</taxon>
        <taxon>Acereae</taxon>
        <taxon>Acer</taxon>
    </lineage>
</organism>
<feature type="region of interest" description="Disordered" evidence="1">
    <location>
        <begin position="110"/>
        <end position="129"/>
    </location>
</feature>
<keyword evidence="3" id="KW-1185">Reference proteome</keyword>
<evidence type="ECO:0000313" key="2">
    <source>
        <dbReference type="EMBL" id="KAK0601156.1"/>
    </source>
</evidence>
<feature type="compositionally biased region" description="Basic and acidic residues" evidence="1">
    <location>
        <begin position="115"/>
        <end position="129"/>
    </location>
</feature>
<feature type="compositionally biased region" description="Basic residues" evidence="1">
    <location>
        <begin position="187"/>
        <end position="205"/>
    </location>
</feature>
<feature type="region of interest" description="Disordered" evidence="1">
    <location>
        <begin position="135"/>
        <end position="219"/>
    </location>
</feature>
<reference evidence="2" key="2">
    <citation type="submission" date="2023-06" db="EMBL/GenBank/DDBJ databases">
        <authorList>
            <person name="Swenson N.G."/>
            <person name="Wegrzyn J.L."/>
            <person name="Mcevoy S.L."/>
        </authorList>
    </citation>
    <scope>NUCLEOTIDE SEQUENCE</scope>
    <source>
        <strain evidence="2">NS2018</strain>
        <tissue evidence="2">Leaf</tissue>
    </source>
</reference>
<comment type="caution">
    <text evidence="2">The sequence shown here is derived from an EMBL/GenBank/DDBJ whole genome shotgun (WGS) entry which is preliminary data.</text>
</comment>
<feature type="region of interest" description="Disordered" evidence="1">
    <location>
        <begin position="55"/>
        <end position="76"/>
    </location>
</feature>
<feature type="compositionally biased region" description="Polar residues" evidence="1">
    <location>
        <begin position="169"/>
        <end position="181"/>
    </location>
</feature>
<evidence type="ECO:0000256" key="1">
    <source>
        <dbReference type="SAM" id="MobiDB-lite"/>
    </source>
</evidence>
<dbReference type="AlphaFoldDB" id="A0AA39SMF3"/>
<dbReference type="EMBL" id="JAUESC010000003">
    <property type="protein sequence ID" value="KAK0601156.1"/>
    <property type="molecule type" value="Genomic_DNA"/>
</dbReference>
<proteinExistence type="predicted"/>
<gene>
    <name evidence="2" type="ORF">LWI29_021743</name>
</gene>
<protein>
    <submittedName>
        <fullName evidence="2">Uncharacterized protein</fullName>
    </submittedName>
</protein>
<name>A0AA39SMF3_ACESA</name>
<evidence type="ECO:0000313" key="3">
    <source>
        <dbReference type="Proteomes" id="UP001168877"/>
    </source>
</evidence>
<feature type="compositionally biased region" description="Polar residues" evidence="1">
    <location>
        <begin position="55"/>
        <end position="67"/>
    </location>
</feature>
<reference evidence="2" key="1">
    <citation type="journal article" date="2022" name="Plant J.">
        <title>Strategies of tolerance reflected in two North American maple genomes.</title>
        <authorList>
            <person name="McEvoy S.L."/>
            <person name="Sezen U.U."/>
            <person name="Trouern-Trend A."/>
            <person name="McMahon S.M."/>
            <person name="Schaberg P.G."/>
            <person name="Yang J."/>
            <person name="Wegrzyn J.L."/>
            <person name="Swenson N.G."/>
        </authorList>
    </citation>
    <scope>NUCLEOTIDE SEQUENCE</scope>
    <source>
        <strain evidence="2">NS2018</strain>
    </source>
</reference>
<accession>A0AA39SMF3</accession>
<dbReference type="Proteomes" id="UP001168877">
    <property type="component" value="Unassembled WGS sequence"/>
</dbReference>